<proteinExistence type="inferred from homology"/>
<keyword evidence="3 7" id="KW-1133">Transmembrane helix</keyword>
<feature type="domain" description="Rhodopsin" evidence="8">
    <location>
        <begin position="43"/>
        <end position="300"/>
    </location>
</feature>
<evidence type="ECO:0000256" key="6">
    <source>
        <dbReference type="SAM" id="MobiDB-lite"/>
    </source>
</evidence>
<feature type="transmembrane region" description="Helical" evidence="7">
    <location>
        <begin position="146"/>
        <end position="167"/>
    </location>
</feature>
<comment type="subcellular location">
    <subcellularLocation>
        <location evidence="1">Membrane</location>
        <topology evidence="1">Multi-pass membrane protein</topology>
    </subcellularLocation>
</comment>
<keyword evidence="2 7" id="KW-0812">Transmembrane</keyword>
<keyword evidence="10" id="KW-1185">Reference proteome</keyword>
<feature type="region of interest" description="Disordered" evidence="6">
    <location>
        <begin position="338"/>
        <end position="420"/>
    </location>
</feature>
<keyword evidence="4 7" id="KW-0472">Membrane</keyword>
<feature type="transmembrane region" description="Helical" evidence="7">
    <location>
        <begin position="106"/>
        <end position="125"/>
    </location>
</feature>
<protein>
    <recommendedName>
        <fullName evidence="8">Rhodopsin domain-containing protein</fullName>
    </recommendedName>
</protein>
<feature type="transmembrane region" description="Helical" evidence="7">
    <location>
        <begin position="59"/>
        <end position="80"/>
    </location>
</feature>
<evidence type="ECO:0000256" key="4">
    <source>
        <dbReference type="ARBA" id="ARBA00023136"/>
    </source>
</evidence>
<feature type="compositionally biased region" description="Polar residues" evidence="6">
    <location>
        <begin position="381"/>
        <end position="392"/>
    </location>
</feature>
<name>A0A9P4WUU7_9PLEO</name>
<evidence type="ECO:0000256" key="7">
    <source>
        <dbReference type="SAM" id="Phobius"/>
    </source>
</evidence>
<feature type="transmembrane region" description="Helical" evidence="7">
    <location>
        <begin position="274"/>
        <end position="296"/>
    </location>
</feature>
<dbReference type="PANTHER" id="PTHR33048:SF47">
    <property type="entry name" value="INTEGRAL MEMBRANE PROTEIN-RELATED"/>
    <property type="match status" value="1"/>
</dbReference>
<dbReference type="Pfam" id="PF20684">
    <property type="entry name" value="Fung_rhodopsin"/>
    <property type="match status" value="1"/>
</dbReference>
<reference evidence="9" key="1">
    <citation type="submission" date="2019-04" db="EMBL/GenBank/DDBJ databases">
        <title>Sequencing of skin fungus with MAO and IRED activity.</title>
        <authorList>
            <person name="Marsaioli A.J."/>
            <person name="Bonatto J.M.C."/>
            <person name="Reis Junior O."/>
        </authorList>
    </citation>
    <scope>NUCLEOTIDE SEQUENCE</scope>
    <source>
        <strain evidence="9">28M1</strain>
    </source>
</reference>
<feature type="region of interest" description="Disordered" evidence="6">
    <location>
        <begin position="437"/>
        <end position="458"/>
    </location>
</feature>
<evidence type="ECO:0000256" key="2">
    <source>
        <dbReference type="ARBA" id="ARBA00022692"/>
    </source>
</evidence>
<dbReference type="GO" id="GO:0016020">
    <property type="term" value="C:membrane"/>
    <property type="evidence" value="ECO:0007669"/>
    <property type="project" value="UniProtKB-SubCell"/>
</dbReference>
<dbReference type="AlphaFoldDB" id="A0A9P4WUU7"/>
<dbReference type="Proteomes" id="UP000758155">
    <property type="component" value="Unassembled WGS sequence"/>
</dbReference>
<feature type="compositionally biased region" description="Basic and acidic residues" evidence="6">
    <location>
        <begin position="363"/>
        <end position="374"/>
    </location>
</feature>
<evidence type="ECO:0000256" key="1">
    <source>
        <dbReference type="ARBA" id="ARBA00004141"/>
    </source>
</evidence>
<comment type="caution">
    <text evidence="9">The sequence shown here is derived from an EMBL/GenBank/DDBJ whole genome shotgun (WGS) entry which is preliminary data.</text>
</comment>
<evidence type="ECO:0000259" key="8">
    <source>
        <dbReference type="Pfam" id="PF20684"/>
    </source>
</evidence>
<evidence type="ECO:0000313" key="9">
    <source>
        <dbReference type="EMBL" id="KAF3042647.1"/>
    </source>
</evidence>
<dbReference type="EMBL" id="SWKV01000015">
    <property type="protein sequence ID" value="KAF3042647.1"/>
    <property type="molecule type" value="Genomic_DNA"/>
</dbReference>
<feature type="transmembrane region" description="Helical" evidence="7">
    <location>
        <begin position="26"/>
        <end position="47"/>
    </location>
</feature>
<sequence>MAISPEDARSDTRNAHLPLVNQPQTILGTTITFLSLAILAASLRLWSRFRDRLWGWDDAFVFLAGIASIAGDSMVCLMPYDGLGLHFYTLGDSDKEAYFKHVWSSNVAYCASTTFIKLAILFQYMRLFAETTTSTTSSRYRLAKKCVWTLIIVSALWGFAFFILALFPCQPIAKNWNPLLEGKCVGWGTKDPDKFFSMWAAHAATNMFLDVVVLLLPLPFLGMLRLAGKSRVGLIALFAMGAVVAVVSIGRMITLCTTRAGTVPILDMSYHTPVVYIFSVLEVNIAILCASIPIFWPIISSFATNKILVVNEIVVHVEEYPKTSMDGQSGIGLADQAAFKSPPESPGVEQPQQASRLSSIARTFDRRPSKDSGKHKSKGSVASTVGETFSRTDNYRAGRASQESQRNLYKATSHDGGSLAKSDYDWFAELDRECVGKRTTTTIESGENPFDTRRPLET</sequence>
<evidence type="ECO:0000256" key="5">
    <source>
        <dbReference type="ARBA" id="ARBA00038359"/>
    </source>
</evidence>
<feature type="transmembrane region" description="Helical" evidence="7">
    <location>
        <begin position="199"/>
        <end position="220"/>
    </location>
</feature>
<evidence type="ECO:0000256" key="3">
    <source>
        <dbReference type="ARBA" id="ARBA00022989"/>
    </source>
</evidence>
<feature type="compositionally biased region" description="Polar residues" evidence="6">
    <location>
        <begin position="350"/>
        <end position="361"/>
    </location>
</feature>
<dbReference type="InterPro" id="IPR049326">
    <property type="entry name" value="Rhodopsin_dom_fungi"/>
</dbReference>
<feature type="transmembrane region" description="Helical" evidence="7">
    <location>
        <begin position="232"/>
        <end position="254"/>
    </location>
</feature>
<organism evidence="9 10">
    <name type="scientific">Didymella heteroderae</name>
    <dbReference type="NCBI Taxonomy" id="1769908"/>
    <lineage>
        <taxon>Eukaryota</taxon>
        <taxon>Fungi</taxon>
        <taxon>Dikarya</taxon>
        <taxon>Ascomycota</taxon>
        <taxon>Pezizomycotina</taxon>
        <taxon>Dothideomycetes</taxon>
        <taxon>Pleosporomycetidae</taxon>
        <taxon>Pleosporales</taxon>
        <taxon>Pleosporineae</taxon>
        <taxon>Didymellaceae</taxon>
        <taxon>Didymella</taxon>
    </lineage>
</organism>
<dbReference type="OrthoDB" id="61113at2759"/>
<dbReference type="InterPro" id="IPR052337">
    <property type="entry name" value="SAT4-like"/>
</dbReference>
<gene>
    <name evidence="9" type="ORF">E8E12_004820</name>
</gene>
<accession>A0A9P4WUU7</accession>
<evidence type="ECO:0000313" key="10">
    <source>
        <dbReference type="Proteomes" id="UP000758155"/>
    </source>
</evidence>
<dbReference type="PANTHER" id="PTHR33048">
    <property type="entry name" value="PTH11-LIKE INTEGRAL MEMBRANE PROTEIN (AFU_ORTHOLOGUE AFUA_5G11245)"/>
    <property type="match status" value="1"/>
</dbReference>
<comment type="similarity">
    <text evidence="5">Belongs to the SAT4 family.</text>
</comment>